<evidence type="ECO:0000313" key="1">
    <source>
        <dbReference type="EMBL" id="EOY17819.1"/>
    </source>
</evidence>
<gene>
    <name evidence="1" type="ORF">TCM_042533</name>
</gene>
<dbReference type="EMBL" id="CM001888">
    <property type="protein sequence ID" value="EOY17819.1"/>
    <property type="molecule type" value="Genomic_DNA"/>
</dbReference>
<name>A0A061FT79_THECC</name>
<evidence type="ECO:0000313" key="2">
    <source>
        <dbReference type="Proteomes" id="UP000026915"/>
    </source>
</evidence>
<proteinExistence type="predicted"/>
<dbReference type="InParanoid" id="A0A061FT79"/>
<protein>
    <submittedName>
        <fullName evidence="1">Uncharacterized protein</fullName>
    </submittedName>
</protein>
<dbReference type="AlphaFoldDB" id="A0A061FT79"/>
<reference evidence="1 2" key="1">
    <citation type="journal article" date="2013" name="Genome Biol.">
        <title>The genome sequence of the most widely cultivated cacao type and its use to identify candidate genes regulating pod color.</title>
        <authorList>
            <person name="Motamayor J.C."/>
            <person name="Mockaitis K."/>
            <person name="Schmutz J."/>
            <person name="Haiminen N."/>
            <person name="Iii D.L."/>
            <person name="Cornejo O."/>
            <person name="Findley S.D."/>
            <person name="Zheng P."/>
            <person name="Utro F."/>
            <person name="Royaert S."/>
            <person name="Saski C."/>
            <person name="Jenkins J."/>
            <person name="Podicheti R."/>
            <person name="Zhao M."/>
            <person name="Scheffler B.E."/>
            <person name="Stack J.C."/>
            <person name="Feltus F.A."/>
            <person name="Mustiga G.M."/>
            <person name="Amores F."/>
            <person name="Phillips W."/>
            <person name="Marelli J.P."/>
            <person name="May G.D."/>
            <person name="Shapiro H."/>
            <person name="Ma J."/>
            <person name="Bustamante C.D."/>
            <person name="Schnell R.J."/>
            <person name="Main D."/>
            <person name="Gilbert D."/>
            <person name="Parida L."/>
            <person name="Kuhn D.N."/>
        </authorList>
    </citation>
    <scope>NUCLEOTIDE SEQUENCE [LARGE SCALE GENOMIC DNA]</scope>
    <source>
        <strain evidence="2">cv. Matina 1-6</strain>
    </source>
</reference>
<accession>A0A061FT79</accession>
<dbReference type="Proteomes" id="UP000026915">
    <property type="component" value="Chromosome 10"/>
</dbReference>
<sequence length="78" mass="9084">MAMGWIINYQASFGFDDDFKKERLPFVCIKTIIKRKYLSFIASNIMELVGQCGAHYDILFALKPLINTRFIILLFFPS</sequence>
<organism evidence="1 2">
    <name type="scientific">Theobroma cacao</name>
    <name type="common">Cacao</name>
    <name type="synonym">Cocoa</name>
    <dbReference type="NCBI Taxonomy" id="3641"/>
    <lineage>
        <taxon>Eukaryota</taxon>
        <taxon>Viridiplantae</taxon>
        <taxon>Streptophyta</taxon>
        <taxon>Embryophyta</taxon>
        <taxon>Tracheophyta</taxon>
        <taxon>Spermatophyta</taxon>
        <taxon>Magnoliopsida</taxon>
        <taxon>eudicotyledons</taxon>
        <taxon>Gunneridae</taxon>
        <taxon>Pentapetalae</taxon>
        <taxon>rosids</taxon>
        <taxon>malvids</taxon>
        <taxon>Malvales</taxon>
        <taxon>Malvaceae</taxon>
        <taxon>Byttnerioideae</taxon>
        <taxon>Theobroma</taxon>
    </lineage>
</organism>
<dbReference type="HOGENOM" id="CLU_2626913_0_0_1"/>
<dbReference type="Gramene" id="EOY17819">
    <property type="protein sequence ID" value="EOY17819"/>
    <property type="gene ID" value="TCM_042533"/>
</dbReference>
<keyword evidence="2" id="KW-1185">Reference proteome</keyword>